<comment type="caution">
    <text evidence="4">The sequence shown here is derived from an EMBL/GenBank/DDBJ whole genome shotgun (WGS) entry which is preliminary data.</text>
</comment>
<dbReference type="PANTHER" id="PTHR12461">
    <property type="entry name" value="HYPOXIA-INDUCIBLE FACTOR 1 ALPHA INHIBITOR-RELATED"/>
    <property type="match status" value="1"/>
</dbReference>
<feature type="chain" id="PRO_5032781922" description="EF-hand domain-containing protein" evidence="2">
    <location>
        <begin position="19"/>
        <end position="437"/>
    </location>
</feature>
<feature type="domain" description="EF-hand" evidence="3">
    <location>
        <begin position="348"/>
        <end position="383"/>
    </location>
</feature>
<dbReference type="InterPro" id="IPR018247">
    <property type="entry name" value="EF_Hand_1_Ca_BS"/>
</dbReference>
<accession>A0A818XLA9</accession>
<protein>
    <recommendedName>
        <fullName evidence="3">EF-hand domain-containing protein</fullName>
    </recommendedName>
</protein>
<feature type="compositionally biased region" description="Basic and acidic residues" evidence="1">
    <location>
        <begin position="419"/>
        <end position="437"/>
    </location>
</feature>
<dbReference type="GO" id="GO:0005509">
    <property type="term" value="F:calcium ion binding"/>
    <property type="evidence" value="ECO:0007669"/>
    <property type="project" value="InterPro"/>
</dbReference>
<gene>
    <name evidence="4" type="ORF">FNK824_LOCUS11558</name>
</gene>
<evidence type="ECO:0000256" key="1">
    <source>
        <dbReference type="SAM" id="MobiDB-lite"/>
    </source>
</evidence>
<dbReference type="SUPFAM" id="SSF51197">
    <property type="entry name" value="Clavaminate synthase-like"/>
    <property type="match status" value="1"/>
</dbReference>
<name>A0A818XLA9_9BILA</name>
<organism evidence="4 5">
    <name type="scientific">Rotaria sordida</name>
    <dbReference type="NCBI Taxonomy" id="392033"/>
    <lineage>
        <taxon>Eukaryota</taxon>
        <taxon>Metazoa</taxon>
        <taxon>Spiralia</taxon>
        <taxon>Gnathifera</taxon>
        <taxon>Rotifera</taxon>
        <taxon>Eurotatoria</taxon>
        <taxon>Bdelloidea</taxon>
        <taxon>Philodinida</taxon>
        <taxon>Philodinidae</taxon>
        <taxon>Rotaria</taxon>
    </lineage>
</organism>
<proteinExistence type="predicted"/>
<dbReference type="PANTHER" id="PTHR12461:SF18">
    <property type="entry name" value="JMJC DOMAIN-CONTAINING PROTEIN"/>
    <property type="match status" value="1"/>
</dbReference>
<evidence type="ECO:0000259" key="3">
    <source>
        <dbReference type="PROSITE" id="PS50222"/>
    </source>
</evidence>
<dbReference type="Gene3D" id="2.60.120.650">
    <property type="entry name" value="Cupin"/>
    <property type="match status" value="1"/>
</dbReference>
<dbReference type="Pfam" id="PF13621">
    <property type="entry name" value="Cupin_8"/>
    <property type="match status" value="1"/>
</dbReference>
<dbReference type="InterPro" id="IPR002048">
    <property type="entry name" value="EF_hand_dom"/>
</dbReference>
<dbReference type="PROSITE" id="PS00018">
    <property type="entry name" value="EF_HAND_1"/>
    <property type="match status" value="1"/>
</dbReference>
<dbReference type="InterPro" id="IPR041667">
    <property type="entry name" value="Cupin_8"/>
</dbReference>
<evidence type="ECO:0000256" key="2">
    <source>
        <dbReference type="SAM" id="SignalP"/>
    </source>
</evidence>
<reference evidence="4" key="1">
    <citation type="submission" date="2021-02" db="EMBL/GenBank/DDBJ databases">
        <authorList>
            <person name="Nowell W R."/>
        </authorList>
    </citation>
    <scope>NUCLEOTIDE SEQUENCE</scope>
</reference>
<sequence>MNSLILIYLVTIIHFVVTINKNRGHLKPFGSVGFLIDIKELDEEFPTVLELFTYYLPKSEPILSRQVLINDNHYFIWETDKKLENDVYGLSNTNIQVESFKSKQRQRIQMTFGEFLKRYGKEPLLFAYNVPTILHEENGNRQPEEKYLVVPKPLQCDIILEYFQSAILVINGINASPLMFGEDHDRLHCILRGNKRIVLVNTLKYPDVRKTILPKKGQHRGPPINPDKIDFDEFPAFANIDYHIANLKSGDCLFIPSSWIFQERTFENTISVIYNIKHHQALNIDINQLKNCSTYDATFTLDQIDWSAEPQTFRDVIMNLVNSKVKGFDKWQEIFSKHLSYDLSSDSEASAIFEEFYDIVDVDGDGEITTTEVERINGVHQHHITDLLYEMTKVINNKRKTSTPKPVDSEDNPSTQIIENDKETDEYLHLQNDKTDL</sequence>
<keyword evidence="2" id="KW-0732">Signal</keyword>
<dbReference type="AlphaFoldDB" id="A0A818XLA9"/>
<evidence type="ECO:0000313" key="4">
    <source>
        <dbReference type="EMBL" id="CAF3738900.1"/>
    </source>
</evidence>
<evidence type="ECO:0000313" key="5">
    <source>
        <dbReference type="Proteomes" id="UP000663874"/>
    </source>
</evidence>
<feature type="region of interest" description="Disordered" evidence="1">
    <location>
        <begin position="399"/>
        <end position="437"/>
    </location>
</feature>
<dbReference type="EMBL" id="CAJOBE010001381">
    <property type="protein sequence ID" value="CAF3738900.1"/>
    <property type="molecule type" value="Genomic_DNA"/>
</dbReference>
<dbReference type="PROSITE" id="PS50222">
    <property type="entry name" value="EF_HAND_2"/>
    <property type="match status" value="1"/>
</dbReference>
<dbReference type="Proteomes" id="UP000663874">
    <property type="component" value="Unassembled WGS sequence"/>
</dbReference>
<feature type="signal peptide" evidence="2">
    <location>
        <begin position="1"/>
        <end position="18"/>
    </location>
</feature>